<protein>
    <submittedName>
        <fullName evidence="1">Putative secreted protein</fullName>
    </submittedName>
</protein>
<dbReference type="AlphaFoldDB" id="A0A2M4B6S7"/>
<proteinExistence type="predicted"/>
<sequence>MVPVVLCAIGGSNVWASSSGSLHPSLLGRCCSFMNIKQCTYVCVCMFGEKQSPRDNRNAIADYRIPFRLRTQI</sequence>
<organism evidence="1">
    <name type="scientific">Anopheles triannulatus</name>
    <dbReference type="NCBI Taxonomy" id="58253"/>
    <lineage>
        <taxon>Eukaryota</taxon>
        <taxon>Metazoa</taxon>
        <taxon>Ecdysozoa</taxon>
        <taxon>Arthropoda</taxon>
        <taxon>Hexapoda</taxon>
        <taxon>Insecta</taxon>
        <taxon>Pterygota</taxon>
        <taxon>Neoptera</taxon>
        <taxon>Endopterygota</taxon>
        <taxon>Diptera</taxon>
        <taxon>Nematocera</taxon>
        <taxon>Culicoidea</taxon>
        <taxon>Culicidae</taxon>
        <taxon>Anophelinae</taxon>
        <taxon>Anopheles</taxon>
    </lineage>
</organism>
<dbReference type="EMBL" id="GGFK01015438">
    <property type="protein sequence ID" value="MBW48759.1"/>
    <property type="molecule type" value="Transcribed_RNA"/>
</dbReference>
<name>A0A2M4B6S7_9DIPT</name>
<reference evidence="1" key="1">
    <citation type="submission" date="2018-01" db="EMBL/GenBank/DDBJ databases">
        <title>An insight into the sialome of Amazonian anophelines.</title>
        <authorList>
            <person name="Ribeiro J.M."/>
            <person name="Scarpassa V."/>
            <person name="Calvo E."/>
        </authorList>
    </citation>
    <scope>NUCLEOTIDE SEQUENCE</scope>
    <source>
        <tissue evidence="1">Salivary glands</tissue>
    </source>
</reference>
<evidence type="ECO:0000313" key="1">
    <source>
        <dbReference type="EMBL" id="MBW48759.1"/>
    </source>
</evidence>
<accession>A0A2M4B6S7</accession>